<dbReference type="EMBL" id="JBHLTW010000012">
    <property type="protein sequence ID" value="MFC0595282.1"/>
    <property type="molecule type" value="Genomic_DNA"/>
</dbReference>
<dbReference type="Pfam" id="PF12802">
    <property type="entry name" value="MarR_2"/>
    <property type="match status" value="1"/>
</dbReference>
<dbReference type="InterPro" id="IPR000835">
    <property type="entry name" value="HTH_MarR-typ"/>
</dbReference>
<feature type="domain" description="HTH arsR-type" evidence="1">
    <location>
        <begin position="3"/>
        <end position="85"/>
    </location>
</feature>
<dbReference type="InterPro" id="IPR036390">
    <property type="entry name" value="WH_DNA-bd_sf"/>
</dbReference>
<dbReference type="Proteomes" id="UP001589830">
    <property type="component" value="Unassembled WGS sequence"/>
</dbReference>
<sequence>MALLLEGTKERVLDLLRARPRTAKEVAEALGISRVAVQKHLQDLEAKGLVASEVRRCPGRGRPYRLWRALDPEAPYAALCGDVLRSLERAFGREGVVRVLLERNRALFAPLGLEGLPLREKLERLAAFLRQRGYEAEVVEEEGVLYLCQHRCPKLALSQEHEALCQSELLAYEELLGLPLVREERLAEGGSCCRYRIAPGKVS</sequence>
<keyword evidence="3" id="KW-1185">Reference proteome</keyword>
<dbReference type="CDD" id="cd00090">
    <property type="entry name" value="HTH_ARSR"/>
    <property type="match status" value="1"/>
</dbReference>
<gene>
    <name evidence="2" type="ORF">ACFFFP_03735</name>
</gene>
<protein>
    <submittedName>
        <fullName evidence="2">Helix-turn-helix transcriptional regulator</fullName>
    </submittedName>
</protein>
<dbReference type="PANTHER" id="PTHR38600">
    <property type="entry name" value="TRANSCRIPTIONAL REGULATORY PROTEIN"/>
    <property type="match status" value="1"/>
</dbReference>
<dbReference type="SUPFAM" id="SSF46785">
    <property type="entry name" value="Winged helix' DNA-binding domain"/>
    <property type="match status" value="1"/>
</dbReference>
<dbReference type="InterPro" id="IPR001845">
    <property type="entry name" value="HTH_ArsR_DNA-bd_dom"/>
</dbReference>
<evidence type="ECO:0000313" key="3">
    <source>
        <dbReference type="Proteomes" id="UP001589830"/>
    </source>
</evidence>
<reference evidence="2 3" key="1">
    <citation type="submission" date="2024-09" db="EMBL/GenBank/DDBJ databases">
        <authorList>
            <person name="Sun Q."/>
            <person name="Mori K."/>
        </authorList>
    </citation>
    <scope>NUCLEOTIDE SEQUENCE [LARGE SCALE GENOMIC DNA]</scope>
    <source>
        <strain evidence="2 3">NCAIM B.02340</strain>
    </source>
</reference>
<organism evidence="2 3">
    <name type="scientific">Thermus composti</name>
    <dbReference type="NCBI Taxonomy" id="532059"/>
    <lineage>
        <taxon>Bacteria</taxon>
        <taxon>Thermotogati</taxon>
        <taxon>Deinococcota</taxon>
        <taxon>Deinococci</taxon>
        <taxon>Thermales</taxon>
        <taxon>Thermaceae</taxon>
        <taxon>Thermus</taxon>
    </lineage>
</organism>
<dbReference type="SMART" id="SM00418">
    <property type="entry name" value="HTH_ARSR"/>
    <property type="match status" value="1"/>
</dbReference>
<dbReference type="PANTHER" id="PTHR38600:SF2">
    <property type="entry name" value="SLL0088 PROTEIN"/>
    <property type="match status" value="1"/>
</dbReference>
<dbReference type="InterPro" id="IPR011991">
    <property type="entry name" value="ArsR-like_HTH"/>
</dbReference>
<evidence type="ECO:0000259" key="1">
    <source>
        <dbReference type="SMART" id="SM00418"/>
    </source>
</evidence>
<accession>A0ABV6PZL4</accession>
<dbReference type="RefSeq" id="WP_188845287.1">
    <property type="nucleotide sequence ID" value="NZ_BMPJ01000001.1"/>
</dbReference>
<evidence type="ECO:0000313" key="2">
    <source>
        <dbReference type="EMBL" id="MFC0595282.1"/>
    </source>
</evidence>
<comment type="caution">
    <text evidence="2">The sequence shown here is derived from an EMBL/GenBank/DDBJ whole genome shotgun (WGS) entry which is preliminary data.</text>
</comment>
<proteinExistence type="predicted"/>
<name>A0ABV6PZL4_9DEIN</name>
<dbReference type="Gene3D" id="1.10.10.10">
    <property type="entry name" value="Winged helix-like DNA-binding domain superfamily/Winged helix DNA-binding domain"/>
    <property type="match status" value="1"/>
</dbReference>
<dbReference type="InterPro" id="IPR036388">
    <property type="entry name" value="WH-like_DNA-bd_sf"/>
</dbReference>